<sequence length="76" mass="9082">MVETEDVTENCVLPECQKCLEPPFQILVSPPSPRTSPLLTRTNHMADFIIYIYFQKLLQPNYIRRNVDKFYKDYRL</sequence>
<dbReference type="GeneTree" id="ENSGT00910000147422"/>
<dbReference type="AlphaFoldDB" id="A0A2K5XRV0"/>
<keyword evidence="2" id="KW-1185">Reference proteome</keyword>
<dbReference type="Proteomes" id="UP000233140">
    <property type="component" value="Unassembled WGS sequence"/>
</dbReference>
<evidence type="ECO:0000313" key="2">
    <source>
        <dbReference type="Proteomes" id="UP000233140"/>
    </source>
</evidence>
<organism evidence="1 2">
    <name type="scientific">Mandrillus leucophaeus</name>
    <name type="common">Drill</name>
    <name type="synonym">Papio leucophaeus</name>
    <dbReference type="NCBI Taxonomy" id="9568"/>
    <lineage>
        <taxon>Eukaryota</taxon>
        <taxon>Metazoa</taxon>
        <taxon>Chordata</taxon>
        <taxon>Craniata</taxon>
        <taxon>Vertebrata</taxon>
        <taxon>Euteleostomi</taxon>
        <taxon>Mammalia</taxon>
        <taxon>Eutheria</taxon>
        <taxon>Euarchontoglires</taxon>
        <taxon>Primates</taxon>
        <taxon>Haplorrhini</taxon>
        <taxon>Catarrhini</taxon>
        <taxon>Cercopithecidae</taxon>
        <taxon>Cercopithecinae</taxon>
        <taxon>Mandrillus</taxon>
    </lineage>
</organism>
<proteinExistence type="predicted"/>
<dbReference type="Ensembl" id="ENSMLET00000028190.1">
    <property type="protein sequence ID" value="ENSMLEP00000006021.1"/>
    <property type="gene ID" value="ENSMLEG00000025740.1"/>
</dbReference>
<reference evidence="1" key="2">
    <citation type="submission" date="2025-09" db="UniProtKB">
        <authorList>
            <consortium name="Ensembl"/>
        </authorList>
    </citation>
    <scope>IDENTIFICATION</scope>
</reference>
<protein>
    <submittedName>
        <fullName evidence="1">Uncharacterized protein</fullName>
    </submittedName>
</protein>
<reference evidence="1" key="1">
    <citation type="submission" date="2025-08" db="UniProtKB">
        <authorList>
            <consortium name="Ensembl"/>
        </authorList>
    </citation>
    <scope>IDENTIFICATION</scope>
</reference>
<evidence type="ECO:0000313" key="1">
    <source>
        <dbReference type="Ensembl" id="ENSMLEP00000006021.1"/>
    </source>
</evidence>
<name>A0A2K5XRV0_MANLE</name>
<accession>A0A2K5XRV0</accession>